<comment type="caution">
    <text evidence="3">The sequence shown here is derived from an EMBL/GenBank/DDBJ whole genome shotgun (WGS) entry which is preliminary data.</text>
</comment>
<name>A0A8B6BG26_MYTGA</name>
<evidence type="ECO:0000313" key="4">
    <source>
        <dbReference type="Proteomes" id="UP000596742"/>
    </source>
</evidence>
<dbReference type="AlphaFoldDB" id="A0A8B6BG26"/>
<dbReference type="EMBL" id="UYJE01000104">
    <property type="protein sequence ID" value="VDH90236.1"/>
    <property type="molecule type" value="Genomic_DNA"/>
</dbReference>
<dbReference type="PROSITE" id="PS50041">
    <property type="entry name" value="C_TYPE_LECTIN_2"/>
    <property type="match status" value="1"/>
</dbReference>
<accession>A0A8B6BG26</accession>
<protein>
    <submittedName>
        <fullName evidence="3">C-type lectin domain family 4 member E</fullName>
    </submittedName>
</protein>
<gene>
    <name evidence="3" type="ORF">MGAL_10B056397</name>
</gene>
<dbReference type="OrthoDB" id="10047605at2759"/>
<keyword evidence="4" id="KW-1185">Reference proteome</keyword>
<dbReference type="Proteomes" id="UP000596742">
    <property type="component" value="Unassembled WGS sequence"/>
</dbReference>
<dbReference type="InterPro" id="IPR016186">
    <property type="entry name" value="C-type_lectin-like/link_sf"/>
</dbReference>
<evidence type="ECO:0000313" key="3">
    <source>
        <dbReference type="EMBL" id="VDH90236.1"/>
    </source>
</evidence>
<proteinExistence type="predicted"/>
<dbReference type="SUPFAM" id="SSF56436">
    <property type="entry name" value="C-type lectin-like"/>
    <property type="match status" value="1"/>
</dbReference>
<sequence length="166" mass="19537">MLFVFCSKVTFYISIKLILQFSVFTATVLAECPVTWHHYEDSCYFFSHEKLNWFNAQGSCRAHDARLAEVLSRNQQDFLRYTASLYGTSSDFWLGARDDLEEGKWQWSFTKNYFSFTDWAPHEPMDGLSANCLQMWSAHNWQWDDYPCTAERKYICESKIPETVVG</sequence>
<dbReference type="SMART" id="SM00034">
    <property type="entry name" value="CLECT"/>
    <property type="match status" value="1"/>
</dbReference>
<keyword evidence="3" id="KW-0430">Lectin</keyword>
<dbReference type="InterPro" id="IPR050111">
    <property type="entry name" value="C-type_lectin/snaclec_domain"/>
</dbReference>
<dbReference type="Pfam" id="PF00059">
    <property type="entry name" value="Lectin_C"/>
    <property type="match status" value="1"/>
</dbReference>
<dbReference type="GO" id="GO:0030246">
    <property type="term" value="F:carbohydrate binding"/>
    <property type="evidence" value="ECO:0007669"/>
    <property type="project" value="UniProtKB-KW"/>
</dbReference>
<dbReference type="Gene3D" id="3.10.100.10">
    <property type="entry name" value="Mannose-Binding Protein A, subunit A"/>
    <property type="match status" value="1"/>
</dbReference>
<keyword evidence="1" id="KW-1015">Disulfide bond</keyword>
<dbReference type="InterPro" id="IPR016187">
    <property type="entry name" value="CTDL_fold"/>
</dbReference>
<dbReference type="InterPro" id="IPR018378">
    <property type="entry name" value="C-type_lectin_CS"/>
</dbReference>
<feature type="domain" description="C-type lectin" evidence="2">
    <location>
        <begin position="39"/>
        <end position="157"/>
    </location>
</feature>
<dbReference type="CDD" id="cd00037">
    <property type="entry name" value="CLECT"/>
    <property type="match status" value="1"/>
</dbReference>
<reference evidence="3" key="1">
    <citation type="submission" date="2018-11" db="EMBL/GenBank/DDBJ databases">
        <authorList>
            <person name="Alioto T."/>
            <person name="Alioto T."/>
        </authorList>
    </citation>
    <scope>NUCLEOTIDE SEQUENCE</scope>
</reference>
<dbReference type="PROSITE" id="PS00615">
    <property type="entry name" value="C_TYPE_LECTIN_1"/>
    <property type="match status" value="1"/>
</dbReference>
<dbReference type="InterPro" id="IPR001304">
    <property type="entry name" value="C-type_lectin-like"/>
</dbReference>
<evidence type="ECO:0000259" key="2">
    <source>
        <dbReference type="PROSITE" id="PS50041"/>
    </source>
</evidence>
<organism evidence="3 4">
    <name type="scientific">Mytilus galloprovincialis</name>
    <name type="common">Mediterranean mussel</name>
    <dbReference type="NCBI Taxonomy" id="29158"/>
    <lineage>
        <taxon>Eukaryota</taxon>
        <taxon>Metazoa</taxon>
        <taxon>Spiralia</taxon>
        <taxon>Lophotrochozoa</taxon>
        <taxon>Mollusca</taxon>
        <taxon>Bivalvia</taxon>
        <taxon>Autobranchia</taxon>
        <taxon>Pteriomorphia</taxon>
        <taxon>Mytilida</taxon>
        <taxon>Mytiloidea</taxon>
        <taxon>Mytilidae</taxon>
        <taxon>Mytilinae</taxon>
        <taxon>Mytilus</taxon>
    </lineage>
</organism>
<evidence type="ECO:0000256" key="1">
    <source>
        <dbReference type="ARBA" id="ARBA00023157"/>
    </source>
</evidence>
<dbReference type="PANTHER" id="PTHR22803">
    <property type="entry name" value="MANNOSE, PHOSPHOLIPASE, LECTIN RECEPTOR RELATED"/>
    <property type="match status" value="1"/>
</dbReference>